<dbReference type="Proteomes" id="UP001272137">
    <property type="component" value="Unassembled WGS sequence"/>
</dbReference>
<gene>
    <name evidence="1" type="ORF">C7S16_5331</name>
</gene>
<evidence type="ECO:0000313" key="2">
    <source>
        <dbReference type="Proteomes" id="UP001272137"/>
    </source>
</evidence>
<dbReference type="AlphaFoldDB" id="A0AAW9CMC2"/>
<reference evidence="1" key="1">
    <citation type="submission" date="2018-08" db="EMBL/GenBank/DDBJ databases">
        <title>Identification of Burkholderia cepacia strains that express a Burkholderia pseudomallei-like capsular polysaccharide.</title>
        <authorList>
            <person name="Burtnick M.N."/>
            <person name="Vongsouvath M."/>
            <person name="Newton P."/>
            <person name="Wuthiekanun V."/>
            <person name="Limmathurotsakul D."/>
            <person name="Brett P.J."/>
            <person name="Chantratita N."/>
            <person name="Dance D.A."/>
        </authorList>
    </citation>
    <scope>NUCLEOTIDE SEQUENCE</scope>
    <source>
        <strain evidence="1">SBXCC001</strain>
    </source>
</reference>
<name>A0AAW9CMC2_BURTH</name>
<proteinExistence type="predicted"/>
<dbReference type="EMBL" id="QXCT01000001">
    <property type="protein sequence ID" value="MDW9251795.1"/>
    <property type="molecule type" value="Genomic_DNA"/>
</dbReference>
<sequence>MRERALARRSGGFECTQFGVAPLGAADAARARARAQVRCGARVPIR</sequence>
<evidence type="ECO:0000313" key="1">
    <source>
        <dbReference type="EMBL" id="MDW9251795.1"/>
    </source>
</evidence>
<organism evidence="1 2">
    <name type="scientific">Burkholderia thailandensis</name>
    <dbReference type="NCBI Taxonomy" id="57975"/>
    <lineage>
        <taxon>Bacteria</taxon>
        <taxon>Pseudomonadati</taxon>
        <taxon>Pseudomonadota</taxon>
        <taxon>Betaproteobacteria</taxon>
        <taxon>Burkholderiales</taxon>
        <taxon>Burkholderiaceae</taxon>
        <taxon>Burkholderia</taxon>
        <taxon>pseudomallei group</taxon>
    </lineage>
</organism>
<comment type="caution">
    <text evidence="1">The sequence shown here is derived from an EMBL/GenBank/DDBJ whole genome shotgun (WGS) entry which is preliminary data.</text>
</comment>
<accession>A0AAW9CMC2</accession>
<protein>
    <submittedName>
        <fullName evidence="1">Uncharacterized protein</fullName>
    </submittedName>
</protein>